<sequence>FRENRLINRSGRVLATDHIRYSTSHIVPRSKAHVMFPKKMQVSWIFLALVAFVIVCYSHAAPDHGEEYKTDAKGVDIKKTWGSDDGRHILEVHGRWQPRPPGSRPGVGDTTSNGGFRVTHNW</sequence>
<feature type="compositionally biased region" description="Polar residues" evidence="1">
    <location>
        <begin position="109"/>
        <end position="122"/>
    </location>
</feature>
<feature type="non-terminal residue" evidence="3">
    <location>
        <position position="1"/>
    </location>
</feature>
<keyword evidence="2" id="KW-0812">Transmembrane</keyword>
<dbReference type="EMBL" id="GDHC01015169">
    <property type="protein sequence ID" value="JAQ03460.1"/>
    <property type="molecule type" value="Transcribed_RNA"/>
</dbReference>
<gene>
    <name evidence="3" type="ORF">g.46160</name>
</gene>
<evidence type="ECO:0000256" key="2">
    <source>
        <dbReference type="SAM" id="Phobius"/>
    </source>
</evidence>
<proteinExistence type="predicted"/>
<organism evidence="3">
    <name type="scientific">Lygus hesperus</name>
    <name type="common">Western plant bug</name>
    <dbReference type="NCBI Taxonomy" id="30085"/>
    <lineage>
        <taxon>Eukaryota</taxon>
        <taxon>Metazoa</taxon>
        <taxon>Ecdysozoa</taxon>
        <taxon>Arthropoda</taxon>
        <taxon>Hexapoda</taxon>
        <taxon>Insecta</taxon>
        <taxon>Pterygota</taxon>
        <taxon>Neoptera</taxon>
        <taxon>Paraneoptera</taxon>
        <taxon>Hemiptera</taxon>
        <taxon>Heteroptera</taxon>
        <taxon>Panheteroptera</taxon>
        <taxon>Cimicomorpha</taxon>
        <taxon>Miridae</taxon>
        <taxon>Mirini</taxon>
        <taxon>Lygus</taxon>
    </lineage>
</organism>
<name>A0A146LA06_LYGHE</name>
<accession>A0A146LA06</accession>
<dbReference type="AlphaFoldDB" id="A0A146LA06"/>
<evidence type="ECO:0000256" key="1">
    <source>
        <dbReference type="SAM" id="MobiDB-lite"/>
    </source>
</evidence>
<feature type="region of interest" description="Disordered" evidence="1">
    <location>
        <begin position="94"/>
        <end position="122"/>
    </location>
</feature>
<reference evidence="3" key="1">
    <citation type="journal article" date="2016" name="Gigascience">
        <title>De novo construction of an expanded transcriptome assembly for the western tarnished plant bug, Lygus hesperus.</title>
        <authorList>
            <person name="Tassone E.E."/>
            <person name="Geib S.M."/>
            <person name="Hall B."/>
            <person name="Fabrick J.A."/>
            <person name="Brent C.S."/>
            <person name="Hull J.J."/>
        </authorList>
    </citation>
    <scope>NUCLEOTIDE SEQUENCE</scope>
</reference>
<feature type="transmembrane region" description="Helical" evidence="2">
    <location>
        <begin position="42"/>
        <end position="60"/>
    </location>
</feature>
<protein>
    <submittedName>
        <fullName evidence="3">Uncharacterized protein</fullName>
    </submittedName>
</protein>
<evidence type="ECO:0000313" key="3">
    <source>
        <dbReference type="EMBL" id="JAQ03460.1"/>
    </source>
</evidence>
<keyword evidence="2" id="KW-1133">Transmembrane helix</keyword>
<keyword evidence="2" id="KW-0472">Membrane</keyword>